<evidence type="ECO:0000313" key="2">
    <source>
        <dbReference type="EMBL" id="MDW9253913.1"/>
    </source>
</evidence>
<organism evidence="2 3">
    <name type="scientific">Burkholderia thailandensis</name>
    <dbReference type="NCBI Taxonomy" id="57975"/>
    <lineage>
        <taxon>Bacteria</taxon>
        <taxon>Pseudomonadati</taxon>
        <taxon>Pseudomonadota</taxon>
        <taxon>Betaproteobacteria</taxon>
        <taxon>Burkholderiales</taxon>
        <taxon>Burkholderiaceae</taxon>
        <taxon>Burkholderia</taxon>
        <taxon>pseudomallei group</taxon>
    </lineage>
</organism>
<sequence>MIRFAGIFGVYGDESVEDVYLVSSLLASLILAIAVVWGANRLVLRPNREK</sequence>
<keyword evidence="1" id="KW-1133">Transmembrane helix</keyword>
<comment type="caution">
    <text evidence="2">The sequence shown here is derived from an EMBL/GenBank/DDBJ whole genome shotgun (WGS) entry which is preliminary data.</text>
</comment>
<keyword evidence="1" id="KW-0812">Transmembrane</keyword>
<proteinExistence type="predicted"/>
<keyword evidence="1" id="KW-0472">Membrane</keyword>
<protein>
    <submittedName>
        <fullName evidence="2">Uncharacterized protein</fullName>
    </submittedName>
</protein>
<dbReference type="AlphaFoldDB" id="A0AAW9CSP1"/>
<dbReference type="Proteomes" id="UP001272137">
    <property type="component" value="Unassembled WGS sequence"/>
</dbReference>
<name>A0AAW9CSP1_BURTH</name>
<reference evidence="2" key="1">
    <citation type="submission" date="2018-08" db="EMBL/GenBank/DDBJ databases">
        <title>Identification of Burkholderia cepacia strains that express a Burkholderia pseudomallei-like capsular polysaccharide.</title>
        <authorList>
            <person name="Burtnick M.N."/>
            <person name="Vongsouvath M."/>
            <person name="Newton P."/>
            <person name="Wuthiekanun V."/>
            <person name="Limmathurotsakul D."/>
            <person name="Brett P.J."/>
            <person name="Chantratita N."/>
            <person name="Dance D.A."/>
        </authorList>
    </citation>
    <scope>NUCLEOTIDE SEQUENCE</scope>
    <source>
        <strain evidence="2">SBXCC001</strain>
    </source>
</reference>
<evidence type="ECO:0000256" key="1">
    <source>
        <dbReference type="SAM" id="Phobius"/>
    </source>
</evidence>
<evidence type="ECO:0000313" key="3">
    <source>
        <dbReference type="Proteomes" id="UP001272137"/>
    </source>
</evidence>
<gene>
    <name evidence="2" type="ORF">C7S16_0692</name>
</gene>
<accession>A0AAW9CSP1</accession>
<dbReference type="EMBL" id="QXCT01000002">
    <property type="protein sequence ID" value="MDW9253913.1"/>
    <property type="molecule type" value="Genomic_DNA"/>
</dbReference>
<feature type="transmembrane region" description="Helical" evidence="1">
    <location>
        <begin position="20"/>
        <end position="44"/>
    </location>
</feature>